<proteinExistence type="predicted"/>
<organism evidence="1 2">
    <name type="scientific">Endocarpon pusillum</name>
    <dbReference type="NCBI Taxonomy" id="364733"/>
    <lineage>
        <taxon>Eukaryota</taxon>
        <taxon>Fungi</taxon>
        <taxon>Dikarya</taxon>
        <taxon>Ascomycota</taxon>
        <taxon>Pezizomycotina</taxon>
        <taxon>Eurotiomycetes</taxon>
        <taxon>Chaetothyriomycetidae</taxon>
        <taxon>Verrucariales</taxon>
        <taxon>Verrucariaceae</taxon>
        <taxon>Endocarpon</taxon>
    </lineage>
</organism>
<dbReference type="Gene3D" id="3.40.50.720">
    <property type="entry name" value="NAD(P)-binding Rossmann-like Domain"/>
    <property type="match status" value="1"/>
</dbReference>
<comment type="caution">
    <text evidence="1">The sequence shown here is derived from an EMBL/GenBank/DDBJ whole genome shotgun (WGS) entry which is preliminary data.</text>
</comment>
<sequence length="261" mass="27971">MHLILTGATGLVGSAVLNHIISHGTTSHITKLTILSRNPSIPLLNTQQPPPSLKIDVIPHNDFLTYPTSLLSSLSDAEGLIWALGISQNLVSADEYITITRDYTIAAAKAFGSNPAREAGKPFKFVFVSGEYATTTPGRFTPFFGRVKGETEKALLELNRSVACPDLRVYSARLGGVDPGADPAVAKATEGKSRTGMRKYESYIMPAFRVLFSNMVSPTKELGRVLTDLALKDGERLKDGPGISGEGRTIGNVALRKMAGL</sequence>
<evidence type="ECO:0000313" key="2">
    <source>
        <dbReference type="Proteomes" id="UP000606974"/>
    </source>
</evidence>
<evidence type="ECO:0008006" key="3">
    <source>
        <dbReference type="Google" id="ProtNLM"/>
    </source>
</evidence>
<dbReference type="InterPro" id="IPR036291">
    <property type="entry name" value="NAD(P)-bd_dom_sf"/>
</dbReference>
<dbReference type="EMBL" id="JAACFV010000046">
    <property type="protein sequence ID" value="KAF7509071.1"/>
    <property type="molecule type" value="Genomic_DNA"/>
</dbReference>
<protein>
    <recommendedName>
        <fullName evidence="3">NAD-dependent epimerase/dehydratase domain-containing protein</fullName>
    </recommendedName>
</protein>
<dbReference type="PANTHER" id="PTHR14097">
    <property type="entry name" value="OXIDOREDUCTASE HTATIP2"/>
    <property type="match status" value="1"/>
</dbReference>
<gene>
    <name evidence="1" type="ORF">GJ744_008466</name>
</gene>
<accession>A0A8H7AL33</accession>
<dbReference type="SUPFAM" id="SSF51735">
    <property type="entry name" value="NAD(P)-binding Rossmann-fold domains"/>
    <property type="match status" value="1"/>
</dbReference>
<keyword evidence="2" id="KW-1185">Reference proteome</keyword>
<dbReference type="AlphaFoldDB" id="A0A8H7AL33"/>
<dbReference type="PANTHER" id="PTHR14097:SF8">
    <property type="entry name" value="NAD(P)-BINDING DOMAIN-CONTAINING PROTEIN"/>
    <property type="match status" value="1"/>
</dbReference>
<dbReference type="OrthoDB" id="9975943at2759"/>
<name>A0A8H7AL33_9EURO</name>
<evidence type="ECO:0000313" key="1">
    <source>
        <dbReference type="EMBL" id="KAF7509071.1"/>
    </source>
</evidence>
<reference evidence="1" key="1">
    <citation type="submission" date="2020-02" db="EMBL/GenBank/DDBJ databases">
        <authorList>
            <person name="Palmer J.M."/>
        </authorList>
    </citation>
    <scope>NUCLEOTIDE SEQUENCE</scope>
    <source>
        <strain evidence="1">EPUS1.4</strain>
        <tissue evidence="1">Thallus</tissue>
    </source>
</reference>
<dbReference type="Proteomes" id="UP000606974">
    <property type="component" value="Unassembled WGS sequence"/>
</dbReference>